<dbReference type="EMBL" id="BONY01000009">
    <property type="protein sequence ID" value="GIH03718.1"/>
    <property type="molecule type" value="Genomic_DNA"/>
</dbReference>
<dbReference type="PANTHER" id="PTHR23513:SF6">
    <property type="entry name" value="MAJOR FACILITATOR SUPERFAMILY ASSOCIATED DOMAIN-CONTAINING PROTEIN"/>
    <property type="match status" value="1"/>
</dbReference>
<evidence type="ECO:0000256" key="2">
    <source>
        <dbReference type="ARBA" id="ARBA00022475"/>
    </source>
</evidence>
<dbReference type="PANTHER" id="PTHR23513">
    <property type="entry name" value="INTEGRAL MEMBRANE EFFLUX PROTEIN-RELATED"/>
    <property type="match status" value="1"/>
</dbReference>
<dbReference type="InterPro" id="IPR011701">
    <property type="entry name" value="MFS"/>
</dbReference>
<dbReference type="Proteomes" id="UP000612899">
    <property type="component" value="Unassembled WGS sequence"/>
</dbReference>
<dbReference type="Pfam" id="PF07690">
    <property type="entry name" value="MFS_1"/>
    <property type="match status" value="1"/>
</dbReference>
<dbReference type="SUPFAM" id="SSF103473">
    <property type="entry name" value="MFS general substrate transporter"/>
    <property type="match status" value="1"/>
</dbReference>
<keyword evidence="4 7" id="KW-1133">Transmembrane helix</keyword>
<comment type="subcellular location">
    <subcellularLocation>
        <location evidence="1">Cell membrane</location>
        <topology evidence="1">Multi-pass membrane protein</topology>
    </subcellularLocation>
</comment>
<feature type="transmembrane region" description="Helical" evidence="7">
    <location>
        <begin position="306"/>
        <end position="325"/>
    </location>
</feature>
<feature type="transmembrane region" description="Helical" evidence="7">
    <location>
        <begin position="274"/>
        <end position="294"/>
    </location>
</feature>
<evidence type="ECO:0000256" key="7">
    <source>
        <dbReference type="SAM" id="Phobius"/>
    </source>
</evidence>
<gene>
    <name evidence="8" type="ORF">Rhe02_17850</name>
</gene>
<evidence type="ECO:0000256" key="6">
    <source>
        <dbReference type="SAM" id="MobiDB-lite"/>
    </source>
</evidence>
<dbReference type="Gene3D" id="1.20.1250.20">
    <property type="entry name" value="MFS general substrate transporter like domains"/>
    <property type="match status" value="1"/>
</dbReference>
<keyword evidence="9" id="KW-1185">Reference proteome</keyword>
<feature type="transmembrane region" description="Helical" evidence="7">
    <location>
        <begin position="63"/>
        <end position="83"/>
    </location>
</feature>
<dbReference type="RefSeq" id="WP_203907630.1">
    <property type="nucleotide sequence ID" value="NZ_BONY01000009.1"/>
</dbReference>
<keyword evidence="3 7" id="KW-0812">Transmembrane</keyword>
<evidence type="ECO:0000256" key="5">
    <source>
        <dbReference type="ARBA" id="ARBA00023136"/>
    </source>
</evidence>
<sequence length="419" mass="44985">MSASGAITSTQPEPVRSNPSDAPDWRRDFRWRWLAQASSEIGGAVGYSALPIVAVLLLDASDFQVSLLTVLSSVVSVALALPLGQWIEYHRKRPVMIGADLIRFVAVGSIPLAAHLGWLTYWHLCAVAIVQMAAVLAFNSASIADLKALVPAAHRAEANSRFETTVWTANTFGPPVGGLLISWLSTTAAMVVNASSYLASALAISRLRSPEPTPPPRAADRARATEFLAGWRYLLQHRGLAALFWNSLVFGGCIMAASPLITLFMLRDRGFPPWQYGLVFGAAGVAGIAGSLLVKPALRRFSQRQVLLFAGVGRNLWLGLIPFASATTGGLLLITASELLLLFFVGLFNPLFATYRMNATDDRHMARMTMAWSMGTKIAQPVFIAGAGLLAAATSAQTALIVLALILLCASVLLPWRDF</sequence>
<proteinExistence type="predicted"/>
<accession>A0A8J3VFA9</accession>
<dbReference type="CDD" id="cd06173">
    <property type="entry name" value="MFS_MefA_like"/>
    <property type="match status" value="1"/>
</dbReference>
<dbReference type="InterPro" id="IPR036259">
    <property type="entry name" value="MFS_trans_sf"/>
</dbReference>
<name>A0A8J3VFA9_9ACTN</name>
<evidence type="ECO:0000256" key="4">
    <source>
        <dbReference type="ARBA" id="ARBA00022989"/>
    </source>
</evidence>
<reference evidence="8" key="1">
    <citation type="submission" date="2021-01" db="EMBL/GenBank/DDBJ databases">
        <title>Whole genome shotgun sequence of Rhizocola hellebori NBRC 109834.</title>
        <authorList>
            <person name="Komaki H."/>
            <person name="Tamura T."/>
        </authorList>
    </citation>
    <scope>NUCLEOTIDE SEQUENCE</scope>
    <source>
        <strain evidence="8">NBRC 109834</strain>
    </source>
</reference>
<feature type="compositionally biased region" description="Polar residues" evidence="6">
    <location>
        <begin position="1"/>
        <end position="20"/>
    </location>
</feature>
<feature type="transmembrane region" description="Helical" evidence="7">
    <location>
        <begin position="331"/>
        <end position="353"/>
    </location>
</feature>
<feature type="transmembrane region" description="Helical" evidence="7">
    <location>
        <begin position="33"/>
        <end position="57"/>
    </location>
</feature>
<dbReference type="GO" id="GO:0022857">
    <property type="term" value="F:transmembrane transporter activity"/>
    <property type="evidence" value="ECO:0007669"/>
    <property type="project" value="InterPro"/>
</dbReference>
<organism evidence="8 9">
    <name type="scientific">Rhizocola hellebori</name>
    <dbReference type="NCBI Taxonomy" id="1392758"/>
    <lineage>
        <taxon>Bacteria</taxon>
        <taxon>Bacillati</taxon>
        <taxon>Actinomycetota</taxon>
        <taxon>Actinomycetes</taxon>
        <taxon>Micromonosporales</taxon>
        <taxon>Micromonosporaceae</taxon>
        <taxon>Rhizocola</taxon>
    </lineage>
</organism>
<feature type="region of interest" description="Disordered" evidence="6">
    <location>
        <begin position="1"/>
        <end position="23"/>
    </location>
</feature>
<dbReference type="AlphaFoldDB" id="A0A8J3VFA9"/>
<feature type="transmembrane region" description="Helical" evidence="7">
    <location>
        <begin position="95"/>
        <end position="114"/>
    </location>
</feature>
<feature type="transmembrane region" description="Helical" evidence="7">
    <location>
        <begin position="374"/>
        <end position="393"/>
    </location>
</feature>
<dbReference type="GO" id="GO:0005886">
    <property type="term" value="C:plasma membrane"/>
    <property type="evidence" value="ECO:0007669"/>
    <property type="project" value="UniProtKB-SubCell"/>
</dbReference>
<feature type="transmembrane region" description="Helical" evidence="7">
    <location>
        <begin position="399"/>
        <end position="416"/>
    </location>
</feature>
<feature type="transmembrane region" description="Helical" evidence="7">
    <location>
        <begin position="120"/>
        <end position="138"/>
    </location>
</feature>
<evidence type="ECO:0000256" key="1">
    <source>
        <dbReference type="ARBA" id="ARBA00004651"/>
    </source>
</evidence>
<evidence type="ECO:0000313" key="8">
    <source>
        <dbReference type="EMBL" id="GIH03718.1"/>
    </source>
</evidence>
<keyword evidence="2" id="KW-1003">Cell membrane</keyword>
<protein>
    <submittedName>
        <fullName evidence="8">MFS transporter</fullName>
    </submittedName>
</protein>
<comment type="caution">
    <text evidence="8">The sequence shown here is derived from an EMBL/GenBank/DDBJ whole genome shotgun (WGS) entry which is preliminary data.</text>
</comment>
<feature type="transmembrane region" description="Helical" evidence="7">
    <location>
        <begin position="240"/>
        <end position="262"/>
    </location>
</feature>
<evidence type="ECO:0000256" key="3">
    <source>
        <dbReference type="ARBA" id="ARBA00022692"/>
    </source>
</evidence>
<evidence type="ECO:0000313" key="9">
    <source>
        <dbReference type="Proteomes" id="UP000612899"/>
    </source>
</evidence>
<keyword evidence="5 7" id="KW-0472">Membrane</keyword>